<dbReference type="PANTHER" id="PTHR40407:SF1">
    <property type="entry name" value="HEPARAN-ALPHA-GLUCOSAMINIDE N-ACETYLTRANSFERASE CATALYTIC DOMAIN-CONTAINING PROTEIN"/>
    <property type="match status" value="1"/>
</dbReference>
<evidence type="ECO:0000313" key="4">
    <source>
        <dbReference type="Proteomes" id="UP000199421"/>
    </source>
</evidence>
<feature type="transmembrane region" description="Helical" evidence="1">
    <location>
        <begin position="308"/>
        <end position="328"/>
    </location>
</feature>
<evidence type="ECO:0000313" key="3">
    <source>
        <dbReference type="EMBL" id="SEL14525.1"/>
    </source>
</evidence>
<dbReference type="RefSeq" id="WP_093323247.1">
    <property type="nucleotide sequence ID" value="NZ_FOAF01000001.1"/>
</dbReference>
<dbReference type="Proteomes" id="UP000199421">
    <property type="component" value="Unassembled WGS sequence"/>
</dbReference>
<feature type="transmembrane region" description="Helical" evidence="1">
    <location>
        <begin position="12"/>
        <end position="36"/>
    </location>
</feature>
<feature type="domain" description="Heparan-alpha-glucosaminide N-acetyltransferase catalytic" evidence="2">
    <location>
        <begin position="18"/>
        <end position="243"/>
    </location>
</feature>
<dbReference type="EMBL" id="FOAF01000001">
    <property type="protein sequence ID" value="SEL14525.1"/>
    <property type="molecule type" value="Genomic_DNA"/>
</dbReference>
<feature type="transmembrane region" description="Helical" evidence="1">
    <location>
        <begin position="141"/>
        <end position="161"/>
    </location>
</feature>
<dbReference type="AlphaFoldDB" id="A0A1H7MV15"/>
<dbReference type="Pfam" id="PF07786">
    <property type="entry name" value="HGSNAT_cat"/>
    <property type="match status" value="1"/>
</dbReference>
<proteinExistence type="predicted"/>
<evidence type="ECO:0000256" key="1">
    <source>
        <dbReference type="SAM" id="Phobius"/>
    </source>
</evidence>
<dbReference type="PANTHER" id="PTHR40407">
    <property type="entry name" value="MEMBRANE PROTEIN-LIKE PROTEIN"/>
    <property type="match status" value="1"/>
</dbReference>
<dbReference type="OrthoDB" id="508112at2"/>
<dbReference type="STRING" id="407022.SAMN05661044_02123"/>
<organism evidence="3 4">
    <name type="scientific">Olivibacter domesticus</name>
    <name type="common">Pseudosphingobacterium domesticum</name>
    <dbReference type="NCBI Taxonomy" id="407022"/>
    <lineage>
        <taxon>Bacteria</taxon>
        <taxon>Pseudomonadati</taxon>
        <taxon>Bacteroidota</taxon>
        <taxon>Sphingobacteriia</taxon>
        <taxon>Sphingobacteriales</taxon>
        <taxon>Sphingobacteriaceae</taxon>
        <taxon>Olivibacter</taxon>
    </lineage>
</organism>
<feature type="transmembrane region" description="Helical" evidence="1">
    <location>
        <begin position="188"/>
        <end position="210"/>
    </location>
</feature>
<protein>
    <submittedName>
        <fullName evidence="3">Uncharacterized membrane protein</fullName>
    </submittedName>
</protein>
<keyword evidence="4" id="KW-1185">Reference proteome</keyword>
<feature type="transmembrane region" description="Helical" evidence="1">
    <location>
        <begin position="88"/>
        <end position="106"/>
    </location>
</feature>
<feature type="transmembrane region" description="Helical" evidence="1">
    <location>
        <begin position="268"/>
        <end position="288"/>
    </location>
</feature>
<keyword evidence="1" id="KW-0472">Membrane</keyword>
<keyword evidence="1" id="KW-0812">Transmembrane</keyword>
<gene>
    <name evidence="3" type="ORF">SAMN05661044_02123</name>
</gene>
<keyword evidence="1" id="KW-1133">Transmembrane helix</keyword>
<name>A0A1H7MV15_OLID1</name>
<feature type="transmembrane region" description="Helical" evidence="1">
    <location>
        <begin position="112"/>
        <end position="134"/>
    </location>
</feature>
<reference evidence="4" key="1">
    <citation type="submission" date="2016-10" db="EMBL/GenBank/DDBJ databases">
        <authorList>
            <person name="Varghese N."/>
            <person name="Submissions S."/>
        </authorList>
    </citation>
    <scope>NUCLEOTIDE SEQUENCE [LARGE SCALE GENOMIC DNA]</scope>
    <source>
        <strain evidence="4">DSM 18733</strain>
    </source>
</reference>
<feature type="transmembrane region" description="Helical" evidence="1">
    <location>
        <begin position="358"/>
        <end position="380"/>
    </location>
</feature>
<feature type="transmembrane region" description="Helical" evidence="1">
    <location>
        <begin position="56"/>
        <end position="76"/>
    </location>
</feature>
<accession>A0A1H7MV15</accession>
<evidence type="ECO:0000259" key="2">
    <source>
        <dbReference type="Pfam" id="PF07786"/>
    </source>
</evidence>
<sequence length="390" mass="45614">MLSTEISESKYVRTLLLGVVMTFAILDHTRMFFHYWNTNPTDLEHTTAFLFFTRFISHYFAPALFFLVGIQLYLSGLSYTKKQYAFRLLRQGIVLLFIELFINNFLYTFDPYYRTIGLFILGLLGISFICLAGLHYLKRDILLVVSLSIIGLHNLLDTVLLEDHSLLSFVWYILHQQKFIPVDNQVYIINYTLLPWLAVLLLGYFFGHYYGPKSARIHRKKILIYAGWFSLCLFFVVRSINIYADPKPWTIQENDLFTVLSFFDLTKYPASLAYLGVTMGPIFLFLAYAEDLQNKYTSFFYTFGKKPLFIYLVSTFLIHAVAMLVLWLNGTSPLSMVITPTSYNSNSELHSYGYSLPIVYGIWLAFILLFWMILNIYLTICRRSRLKIFK</sequence>
<dbReference type="InterPro" id="IPR012429">
    <property type="entry name" value="HGSNAT_cat"/>
</dbReference>
<feature type="transmembrane region" description="Helical" evidence="1">
    <location>
        <begin position="222"/>
        <end position="244"/>
    </location>
</feature>